<dbReference type="AlphaFoldDB" id="A0A251XKB7"/>
<evidence type="ECO:0000313" key="1">
    <source>
        <dbReference type="EMBL" id="OUE03932.1"/>
    </source>
</evidence>
<sequence>MPDSLRFTLSTKAAWSSMERLRWITPSPPWRAIAMAMRASVTVSIAEERRGAATLMLRVRRDVVSASLGMTSVCPGRSMTSS</sequence>
<name>A0A251XKB7_CLAMM</name>
<protein>
    <submittedName>
        <fullName evidence="1">Uncharacterized protein</fullName>
    </submittedName>
</protein>
<gene>
    <name evidence="1" type="ORF">CMMCAS07_03225</name>
</gene>
<evidence type="ECO:0000313" key="2">
    <source>
        <dbReference type="Proteomes" id="UP000195062"/>
    </source>
</evidence>
<comment type="caution">
    <text evidence="1">The sequence shown here is derived from an EMBL/GenBank/DDBJ whole genome shotgun (WGS) entry which is preliminary data.</text>
</comment>
<keyword evidence="2" id="KW-1185">Reference proteome</keyword>
<dbReference type="EMBL" id="MDHH01000001">
    <property type="protein sequence ID" value="OUE03932.1"/>
    <property type="molecule type" value="Genomic_DNA"/>
</dbReference>
<dbReference type="Proteomes" id="UP000195062">
    <property type="component" value="Unassembled WGS sequence"/>
</dbReference>
<reference evidence="1 2" key="1">
    <citation type="submission" date="2016-08" db="EMBL/GenBank/DDBJ databases">
        <title>Genome sequence of Clavibacter michiganensis subsp. michiganensis strain CASJ007.</title>
        <authorList>
            <person name="Thapa S.P."/>
            <person name="Coaker G."/>
        </authorList>
    </citation>
    <scope>NUCLEOTIDE SEQUENCE [LARGE SCALE GENOMIC DNA]</scope>
    <source>
        <strain evidence="1">CASJ007</strain>
    </source>
</reference>
<proteinExistence type="predicted"/>
<accession>A0A251XKB7</accession>
<organism evidence="1 2">
    <name type="scientific">Clavibacter michiganensis subsp. michiganensis</name>
    <dbReference type="NCBI Taxonomy" id="33013"/>
    <lineage>
        <taxon>Bacteria</taxon>
        <taxon>Bacillati</taxon>
        <taxon>Actinomycetota</taxon>
        <taxon>Actinomycetes</taxon>
        <taxon>Micrococcales</taxon>
        <taxon>Microbacteriaceae</taxon>
        <taxon>Clavibacter</taxon>
    </lineage>
</organism>